<keyword evidence="1" id="KW-1133">Transmembrane helix</keyword>
<dbReference type="InterPro" id="IPR010699">
    <property type="entry name" value="DUF1275"/>
</dbReference>
<dbReference type="EMBL" id="CP047475">
    <property type="protein sequence ID" value="QIA64033.1"/>
    <property type="molecule type" value="Genomic_DNA"/>
</dbReference>
<dbReference type="Proteomes" id="UP000464262">
    <property type="component" value="Chromosome 1"/>
</dbReference>
<organism evidence="2 3">
    <name type="scientific">Vibrio astriarenae</name>
    <dbReference type="NCBI Taxonomy" id="1481923"/>
    <lineage>
        <taxon>Bacteria</taxon>
        <taxon>Pseudomonadati</taxon>
        <taxon>Pseudomonadota</taxon>
        <taxon>Gammaproteobacteria</taxon>
        <taxon>Vibrionales</taxon>
        <taxon>Vibrionaceae</taxon>
        <taxon>Vibrio</taxon>
    </lineage>
</organism>
<dbReference type="AlphaFoldDB" id="A0A7Z2T450"/>
<sequence>MITKLPKWIEYGAFLLAFVAGCINAIGLLGVEHQSISHLSGTATLLGTSLLKDSFSITLHLGGIITAFFAGAALSGMLLHSTALKLGRHYDTALAIEAVLLLAAMSLLADNSLYGHYAASMSCGLQNAMVTTYSGAIVRTTHLTGIITDLGIMFGSMLRGESFNKRRAVLFTIIAIGFISGGTLGAYLFGLFQFQALIAPAAICALLATGYRVFRLTVRGKEN</sequence>
<evidence type="ECO:0000313" key="3">
    <source>
        <dbReference type="Proteomes" id="UP000464262"/>
    </source>
</evidence>
<feature type="transmembrane region" description="Helical" evidence="1">
    <location>
        <begin position="194"/>
        <end position="214"/>
    </location>
</feature>
<feature type="transmembrane region" description="Helical" evidence="1">
    <location>
        <begin position="92"/>
        <end position="109"/>
    </location>
</feature>
<gene>
    <name evidence="2" type="ORF">GT360_11170</name>
</gene>
<keyword evidence="3" id="KW-1185">Reference proteome</keyword>
<dbReference type="PANTHER" id="PTHR37314:SF4">
    <property type="entry name" value="UPF0700 TRANSMEMBRANE PROTEIN YOAK"/>
    <property type="match status" value="1"/>
</dbReference>
<feature type="transmembrane region" description="Helical" evidence="1">
    <location>
        <begin position="57"/>
        <end position="80"/>
    </location>
</feature>
<feature type="transmembrane region" description="Helical" evidence="1">
    <location>
        <begin position="12"/>
        <end position="31"/>
    </location>
</feature>
<accession>A0A7Z2T450</accession>
<feature type="transmembrane region" description="Helical" evidence="1">
    <location>
        <begin position="168"/>
        <end position="188"/>
    </location>
</feature>
<proteinExistence type="predicted"/>
<name>A0A7Z2T450_9VIBR</name>
<dbReference type="PROSITE" id="PS51257">
    <property type="entry name" value="PROKAR_LIPOPROTEIN"/>
    <property type="match status" value="1"/>
</dbReference>
<dbReference type="KEGG" id="vas:GT360_11170"/>
<reference evidence="2 3" key="1">
    <citation type="submission" date="2020-01" db="EMBL/GenBank/DDBJ databases">
        <title>Whole genome and functional gene identification of agarase of Vibrio HN897.</title>
        <authorList>
            <person name="Liu Y."/>
            <person name="Zhao Z."/>
        </authorList>
    </citation>
    <scope>NUCLEOTIDE SEQUENCE [LARGE SCALE GENOMIC DNA]</scope>
    <source>
        <strain evidence="2 3">HN897</strain>
    </source>
</reference>
<protein>
    <submittedName>
        <fullName evidence="2">DUF1275 domain-containing protein</fullName>
    </submittedName>
</protein>
<keyword evidence="1" id="KW-0472">Membrane</keyword>
<dbReference type="RefSeq" id="WP_164648942.1">
    <property type="nucleotide sequence ID" value="NZ_CP047475.1"/>
</dbReference>
<evidence type="ECO:0000313" key="2">
    <source>
        <dbReference type="EMBL" id="QIA64033.1"/>
    </source>
</evidence>
<keyword evidence="1" id="KW-0812">Transmembrane</keyword>
<evidence type="ECO:0000256" key="1">
    <source>
        <dbReference type="SAM" id="Phobius"/>
    </source>
</evidence>
<dbReference type="PANTHER" id="PTHR37314">
    <property type="entry name" value="SLR0142 PROTEIN"/>
    <property type="match status" value="1"/>
</dbReference>
<dbReference type="Pfam" id="PF06912">
    <property type="entry name" value="DUF1275"/>
    <property type="match status" value="1"/>
</dbReference>
<feature type="transmembrane region" description="Helical" evidence="1">
    <location>
        <begin position="136"/>
        <end position="156"/>
    </location>
</feature>